<reference evidence="1 2" key="1">
    <citation type="submission" date="2020-02" db="EMBL/GenBank/DDBJ databases">
        <title>Genome assembly of a novel Clostridium senegalense strain.</title>
        <authorList>
            <person name="Gupta T.B."/>
            <person name="Jauregui R."/>
            <person name="Maclean P."/>
            <person name="Nawarathana A."/>
            <person name="Brightwell G."/>
        </authorList>
    </citation>
    <scope>NUCLEOTIDE SEQUENCE [LARGE SCALE GENOMIC DNA]</scope>
    <source>
        <strain evidence="1 2">AGRFS4</strain>
    </source>
</reference>
<dbReference type="GO" id="GO:0016787">
    <property type="term" value="F:hydrolase activity"/>
    <property type="evidence" value="ECO:0007669"/>
    <property type="project" value="UniProtKB-KW"/>
</dbReference>
<dbReference type="RefSeq" id="WP_199869276.1">
    <property type="nucleotide sequence ID" value="NZ_JAAGPU010000004.1"/>
</dbReference>
<dbReference type="SUPFAM" id="SSF56281">
    <property type="entry name" value="Metallo-hydrolase/oxidoreductase"/>
    <property type="match status" value="1"/>
</dbReference>
<keyword evidence="1" id="KW-0378">Hydrolase</keyword>
<dbReference type="PANTHER" id="PTHR42967:SF1">
    <property type="entry name" value="MBL FOLD METALLO-HYDROLASE"/>
    <property type="match status" value="1"/>
</dbReference>
<dbReference type="Proteomes" id="UP000481872">
    <property type="component" value="Unassembled WGS sequence"/>
</dbReference>
<evidence type="ECO:0000313" key="1">
    <source>
        <dbReference type="EMBL" id="NEU04036.1"/>
    </source>
</evidence>
<dbReference type="Pfam" id="PF13483">
    <property type="entry name" value="Lactamase_B_3"/>
    <property type="match status" value="1"/>
</dbReference>
<accession>A0A6M0GZL0</accession>
<keyword evidence="2" id="KW-1185">Reference proteome</keyword>
<dbReference type="Gene3D" id="3.60.15.10">
    <property type="entry name" value="Ribonuclease Z/Hydroxyacylglutathione hydrolase-like"/>
    <property type="match status" value="1"/>
</dbReference>
<dbReference type="AlphaFoldDB" id="A0A6M0GZL0"/>
<protein>
    <submittedName>
        <fullName evidence="1">MBL fold metallo-hydrolase</fullName>
    </submittedName>
</protein>
<dbReference type="PANTHER" id="PTHR42967">
    <property type="entry name" value="METAL DEPENDENT HYDROLASE"/>
    <property type="match status" value="1"/>
</dbReference>
<dbReference type="InterPro" id="IPR036866">
    <property type="entry name" value="RibonucZ/Hydroxyglut_hydro"/>
</dbReference>
<dbReference type="EMBL" id="JAAGPU010000004">
    <property type="protein sequence ID" value="NEU04036.1"/>
    <property type="molecule type" value="Genomic_DNA"/>
</dbReference>
<comment type="caution">
    <text evidence="1">The sequence shown here is derived from an EMBL/GenBank/DDBJ whole genome shotgun (WGS) entry which is preliminary data.</text>
</comment>
<name>A0A6M0GZL0_9CLOT</name>
<organism evidence="1 2">
    <name type="scientific">Clostridium senegalense</name>
    <dbReference type="NCBI Taxonomy" id="1465809"/>
    <lineage>
        <taxon>Bacteria</taxon>
        <taxon>Bacillati</taxon>
        <taxon>Bacillota</taxon>
        <taxon>Clostridia</taxon>
        <taxon>Eubacteriales</taxon>
        <taxon>Clostridiaceae</taxon>
        <taxon>Clostridium</taxon>
    </lineage>
</organism>
<gene>
    <name evidence="1" type="ORF">G3M99_04035</name>
</gene>
<sequence length="212" mass="23757">MNLTWLGHACFLIETNEGTKIITDPFDETVGYPIYKGKVDIVTVSHEHFDHNYTKFFSDYAQIVRTPKSFDFKGVSIQGFPSFHDEVKGAKRGENTIFKIECDGIKICHLGDLGHLLTAEDIDLIGDVDVLLIPVGDNYTLGGKEGAKLSKMINSKITIPMHYKTPQLTFELDGVENFLTHMKIGEKVSNCSINIEEYIEGNKKKVLVLTLS</sequence>
<proteinExistence type="predicted"/>
<evidence type="ECO:0000313" key="2">
    <source>
        <dbReference type="Proteomes" id="UP000481872"/>
    </source>
</evidence>